<feature type="compositionally biased region" description="Low complexity" evidence="1">
    <location>
        <begin position="52"/>
        <end position="64"/>
    </location>
</feature>
<dbReference type="PROSITE" id="PS51257">
    <property type="entry name" value="PROKAR_LIPOPROTEIN"/>
    <property type="match status" value="1"/>
</dbReference>
<reference evidence="4" key="1">
    <citation type="journal article" date="2019" name="Int. J. Syst. Evol. Microbiol.">
        <title>The Global Catalogue of Microorganisms (GCM) 10K type strain sequencing project: providing services to taxonomists for standard genome sequencing and annotation.</title>
        <authorList>
            <consortium name="The Broad Institute Genomics Platform"/>
            <consortium name="The Broad Institute Genome Sequencing Center for Infectious Disease"/>
            <person name="Wu L."/>
            <person name="Ma J."/>
        </authorList>
    </citation>
    <scope>NUCLEOTIDE SEQUENCE [LARGE SCALE GENOMIC DNA]</scope>
    <source>
        <strain evidence="4">CGMCC 4.7144</strain>
    </source>
</reference>
<feature type="chain" id="PRO_5045771407" evidence="2">
    <location>
        <begin position="19"/>
        <end position="181"/>
    </location>
</feature>
<dbReference type="RefSeq" id="WP_377515284.1">
    <property type="nucleotide sequence ID" value="NZ_JBHSQS010000023.1"/>
</dbReference>
<evidence type="ECO:0000313" key="4">
    <source>
        <dbReference type="Proteomes" id="UP001596226"/>
    </source>
</evidence>
<feature type="signal peptide" evidence="2">
    <location>
        <begin position="1"/>
        <end position="18"/>
    </location>
</feature>
<evidence type="ECO:0000313" key="3">
    <source>
        <dbReference type="EMBL" id="MFC5926980.1"/>
    </source>
</evidence>
<organism evidence="3 4">
    <name type="scientific">Micromonospora vulcania</name>
    <dbReference type="NCBI Taxonomy" id="1441873"/>
    <lineage>
        <taxon>Bacteria</taxon>
        <taxon>Bacillati</taxon>
        <taxon>Actinomycetota</taxon>
        <taxon>Actinomycetes</taxon>
        <taxon>Micromonosporales</taxon>
        <taxon>Micromonosporaceae</taxon>
        <taxon>Micromonospora</taxon>
    </lineage>
</organism>
<gene>
    <name evidence="3" type="ORF">ACFQGL_26945</name>
</gene>
<sequence length="181" mass="17753">MRRLLAVTVLVTTLWAAAGCSADRPGGGGSTPGGVSSTGGSGAAAGTGGARAGSTGTPVGPTGTPVGGGAAGGNAEQVCLAAQQAGTSAVQTYVAELGRMIAAAGAGDSGTAQEARQRAETALATWRTALREQSARATDAQLKTLLTDIGTEVAALGADVESIDETELDRLQQRLDQLCAR</sequence>
<evidence type="ECO:0000256" key="1">
    <source>
        <dbReference type="SAM" id="MobiDB-lite"/>
    </source>
</evidence>
<dbReference type="Proteomes" id="UP001596226">
    <property type="component" value="Unassembled WGS sequence"/>
</dbReference>
<feature type="compositionally biased region" description="Gly residues" evidence="1">
    <location>
        <begin position="25"/>
        <end position="51"/>
    </location>
</feature>
<name>A0ABW1HBZ1_9ACTN</name>
<evidence type="ECO:0000256" key="2">
    <source>
        <dbReference type="SAM" id="SignalP"/>
    </source>
</evidence>
<accession>A0ABW1HBZ1</accession>
<protein>
    <submittedName>
        <fullName evidence="3">Uncharacterized protein</fullName>
    </submittedName>
</protein>
<dbReference type="EMBL" id="JBHSQS010000023">
    <property type="protein sequence ID" value="MFC5926980.1"/>
    <property type="molecule type" value="Genomic_DNA"/>
</dbReference>
<keyword evidence="4" id="KW-1185">Reference proteome</keyword>
<feature type="region of interest" description="Disordered" evidence="1">
    <location>
        <begin position="21"/>
        <end position="64"/>
    </location>
</feature>
<keyword evidence="2" id="KW-0732">Signal</keyword>
<comment type="caution">
    <text evidence="3">The sequence shown here is derived from an EMBL/GenBank/DDBJ whole genome shotgun (WGS) entry which is preliminary data.</text>
</comment>
<proteinExistence type="predicted"/>